<protein>
    <submittedName>
        <fullName evidence="1">Uncharacterized protein</fullName>
    </submittedName>
</protein>
<sequence>MPDDTRELWTAQQVADHLGTTSTGSVRGTLSRLGVAAVEHRPGPSGRVQAYYDAAQVRAALAARPGRGHRSDLNAS</sequence>
<dbReference type="RefSeq" id="WP_311675141.1">
    <property type="nucleotide sequence ID" value="NZ_JAVREQ010000022.1"/>
</dbReference>
<proteinExistence type="predicted"/>
<keyword evidence="2" id="KW-1185">Reference proteome</keyword>
<gene>
    <name evidence="1" type="ORF">RM572_22060</name>
</gene>
<dbReference type="EMBL" id="JAVREQ010000022">
    <property type="protein sequence ID" value="MDT0381448.1"/>
    <property type="molecule type" value="Genomic_DNA"/>
</dbReference>
<reference evidence="2" key="1">
    <citation type="submission" date="2023-07" db="EMBL/GenBank/DDBJ databases">
        <title>30 novel species of actinomycetes from the DSMZ collection.</title>
        <authorList>
            <person name="Nouioui I."/>
        </authorList>
    </citation>
    <scope>NUCLEOTIDE SEQUENCE [LARGE SCALE GENOMIC DNA]</scope>
    <source>
        <strain evidence="2">DSM 42041</strain>
    </source>
</reference>
<name>A0ABU2NWT6_9ACTN</name>
<evidence type="ECO:0000313" key="1">
    <source>
        <dbReference type="EMBL" id="MDT0381448.1"/>
    </source>
</evidence>
<accession>A0ABU2NWT6</accession>
<comment type="caution">
    <text evidence="1">The sequence shown here is derived from an EMBL/GenBank/DDBJ whole genome shotgun (WGS) entry which is preliminary data.</text>
</comment>
<evidence type="ECO:0000313" key="2">
    <source>
        <dbReference type="Proteomes" id="UP001183414"/>
    </source>
</evidence>
<organism evidence="1 2">
    <name type="scientific">Streptomyces hazeniae</name>
    <dbReference type="NCBI Taxonomy" id="3075538"/>
    <lineage>
        <taxon>Bacteria</taxon>
        <taxon>Bacillati</taxon>
        <taxon>Actinomycetota</taxon>
        <taxon>Actinomycetes</taxon>
        <taxon>Kitasatosporales</taxon>
        <taxon>Streptomycetaceae</taxon>
        <taxon>Streptomyces</taxon>
    </lineage>
</organism>
<dbReference type="Proteomes" id="UP001183414">
    <property type="component" value="Unassembled WGS sequence"/>
</dbReference>